<dbReference type="Pfam" id="PF01670">
    <property type="entry name" value="Glyco_hydro_12"/>
    <property type="match status" value="1"/>
</dbReference>
<keyword evidence="4" id="KW-0378">Hydrolase</keyword>
<dbReference type="AlphaFoldDB" id="A0A9W6TT69"/>
<dbReference type="SUPFAM" id="SSF46988">
    <property type="entry name" value="Tubulin chaperone cofactor A"/>
    <property type="match status" value="1"/>
</dbReference>
<evidence type="ECO:0000313" key="8">
    <source>
        <dbReference type="Proteomes" id="UP001165083"/>
    </source>
</evidence>
<keyword evidence="6" id="KW-0732">Signal</keyword>
<keyword evidence="4" id="KW-0119">Carbohydrate metabolism</keyword>
<dbReference type="InterPro" id="IPR013319">
    <property type="entry name" value="GH11/12"/>
</dbReference>
<feature type="signal peptide" evidence="6">
    <location>
        <begin position="1"/>
        <end position="20"/>
    </location>
</feature>
<keyword evidence="5" id="KW-0493">Microtubule</keyword>
<keyword evidence="5" id="KW-0963">Cytoplasm</keyword>
<organism evidence="7 8">
    <name type="scientific">Phytophthora lilii</name>
    <dbReference type="NCBI Taxonomy" id="2077276"/>
    <lineage>
        <taxon>Eukaryota</taxon>
        <taxon>Sar</taxon>
        <taxon>Stramenopiles</taxon>
        <taxon>Oomycota</taxon>
        <taxon>Peronosporomycetes</taxon>
        <taxon>Peronosporales</taxon>
        <taxon>Peronosporaceae</taxon>
        <taxon>Phytophthora</taxon>
    </lineage>
</organism>
<dbReference type="Proteomes" id="UP001165083">
    <property type="component" value="Unassembled WGS sequence"/>
</dbReference>
<gene>
    <name evidence="7" type="ORF">Plil01_000706900</name>
</gene>
<sequence>MKFLIPTAIALAASGSIVNAAEFCGTDSNSNVNAGAYTAYNNIWGEDKVSATQCTEVDSAEGNTIAWYTRYNATGGDPSLYKSFAAAALQFSKAQLSSIKCIPTTINYNYTSDGELVSNVTYDMFTSWTPGARPHFELMVWLAAGVEFDLYAGWHQSHQVFTYVAKQPVTSFNGDLKSFFDAMPYDYSIPDTQYLSVLLAGTQAFQGTNSKLTYYAKEHQTQQAKIEQMRADGRDEHVVRKQEEVLVETETMLPDCQGRLREAAADISSFIDAHREEVEPLESFQEAQELLAAVPALL</sequence>
<dbReference type="SUPFAM" id="SSF49899">
    <property type="entry name" value="Concanavalin A-like lectins/glucanases"/>
    <property type="match status" value="1"/>
</dbReference>
<keyword evidence="8" id="KW-1185">Reference proteome</keyword>
<dbReference type="PANTHER" id="PTHR34002:SF9">
    <property type="entry name" value="XYLOGLUCAN-SPECIFIC ENDO-BETA-1,4-GLUCANASE A"/>
    <property type="match status" value="1"/>
</dbReference>
<dbReference type="GO" id="GO:0007023">
    <property type="term" value="P:post-chaperonin tubulin folding pathway"/>
    <property type="evidence" value="ECO:0007669"/>
    <property type="project" value="UniProtKB-UniRule"/>
</dbReference>
<evidence type="ECO:0000256" key="1">
    <source>
        <dbReference type="ARBA" id="ARBA00005519"/>
    </source>
</evidence>
<evidence type="ECO:0000256" key="4">
    <source>
        <dbReference type="RuleBase" id="RU361163"/>
    </source>
</evidence>
<evidence type="ECO:0000256" key="6">
    <source>
        <dbReference type="SAM" id="SignalP"/>
    </source>
</evidence>
<proteinExistence type="inferred from homology"/>
<dbReference type="PANTHER" id="PTHR34002">
    <property type="entry name" value="BLR1656 PROTEIN"/>
    <property type="match status" value="1"/>
</dbReference>
<accession>A0A9W6TT69</accession>
<dbReference type="InterPro" id="IPR004226">
    <property type="entry name" value="TBCA"/>
</dbReference>
<comment type="similarity">
    <text evidence="1 4">Belongs to the glycosyl hydrolase 12 (cellulase H) family.</text>
</comment>
<dbReference type="InterPro" id="IPR013320">
    <property type="entry name" value="ConA-like_dom_sf"/>
</dbReference>
<dbReference type="GO" id="GO:0008810">
    <property type="term" value="F:cellulase activity"/>
    <property type="evidence" value="ECO:0007669"/>
    <property type="project" value="InterPro"/>
</dbReference>
<evidence type="ECO:0000313" key="7">
    <source>
        <dbReference type="EMBL" id="GMF18759.1"/>
    </source>
</evidence>
<evidence type="ECO:0000256" key="3">
    <source>
        <dbReference type="ARBA" id="ARBA00023186"/>
    </source>
</evidence>
<feature type="chain" id="PRO_5040994511" description="Tubulin-specific chaperone A" evidence="6">
    <location>
        <begin position="21"/>
        <end position="298"/>
    </location>
</feature>
<evidence type="ECO:0000256" key="5">
    <source>
        <dbReference type="RuleBase" id="RU364030"/>
    </source>
</evidence>
<dbReference type="Pfam" id="PF02970">
    <property type="entry name" value="TBCA"/>
    <property type="match status" value="1"/>
</dbReference>
<dbReference type="EMBL" id="BSXW01000326">
    <property type="protein sequence ID" value="GMF18759.1"/>
    <property type="molecule type" value="Genomic_DNA"/>
</dbReference>
<keyword evidence="4" id="KW-0326">Glycosidase</keyword>
<keyword evidence="3 5" id="KW-0143">Chaperone</keyword>
<comment type="subunit">
    <text evidence="5">Supercomplex made of cofactors A to E. Cofactors A and D function by capturing and stabilizing tubulin in a quasi-native conformation. Cofactor E binds to the cofactor D-tubulin complex; interaction with cofactor C then causes the release of tubulin polypeptides that are committed to the native state.</text>
</comment>
<comment type="similarity">
    <text evidence="2 5">Belongs to the TBCA family.</text>
</comment>
<protein>
    <recommendedName>
        <fullName evidence="5">Tubulin-specific chaperone A</fullName>
    </recommendedName>
</protein>
<keyword evidence="4" id="KW-0624">Polysaccharide degradation</keyword>
<dbReference type="InterPro" id="IPR036126">
    <property type="entry name" value="TBCA_sf"/>
</dbReference>
<comment type="subcellular location">
    <subcellularLocation>
        <location evidence="5">Cytoplasm</location>
        <location evidence="5">Cytoskeleton</location>
    </subcellularLocation>
</comment>
<dbReference type="GO" id="GO:0048487">
    <property type="term" value="F:beta-tubulin binding"/>
    <property type="evidence" value="ECO:0007669"/>
    <property type="project" value="InterPro"/>
</dbReference>
<reference evidence="7" key="1">
    <citation type="submission" date="2023-04" db="EMBL/GenBank/DDBJ databases">
        <title>Phytophthora lilii NBRC 32176.</title>
        <authorList>
            <person name="Ichikawa N."/>
            <person name="Sato H."/>
            <person name="Tonouchi N."/>
        </authorList>
    </citation>
    <scope>NUCLEOTIDE SEQUENCE</scope>
    <source>
        <strain evidence="7">NBRC 32176</strain>
    </source>
</reference>
<dbReference type="Gene3D" id="2.60.120.180">
    <property type="match status" value="1"/>
</dbReference>
<name>A0A9W6TT69_9STRA</name>
<dbReference type="OrthoDB" id="95118at2759"/>
<dbReference type="GO" id="GO:0007021">
    <property type="term" value="P:tubulin complex assembly"/>
    <property type="evidence" value="ECO:0007669"/>
    <property type="project" value="UniProtKB-UniRule"/>
</dbReference>
<dbReference type="InterPro" id="IPR002594">
    <property type="entry name" value="GH12"/>
</dbReference>
<evidence type="ECO:0000256" key="2">
    <source>
        <dbReference type="ARBA" id="ARBA00006806"/>
    </source>
</evidence>
<dbReference type="GO" id="GO:0005874">
    <property type="term" value="C:microtubule"/>
    <property type="evidence" value="ECO:0007669"/>
    <property type="project" value="UniProtKB-KW"/>
</dbReference>
<dbReference type="GO" id="GO:0000272">
    <property type="term" value="P:polysaccharide catabolic process"/>
    <property type="evidence" value="ECO:0007669"/>
    <property type="project" value="UniProtKB-KW"/>
</dbReference>
<comment type="caution">
    <text evidence="7">The sequence shown here is derived from an EMBL/GenBank/DDBJ whole genome shotgun (WGS) entry which is preliminary data.</text>
</comment>
<keyword evidence="5" id="KW-0206">Cytoskeleton</keyword>